<dbReference type="GO" id="GO:0032259">
    <property type="term" value="P:methylation"/>
    <property type="evidence" value="ECO:0007669"/>
    <property type="project" value="UniProtKB-KW"/>
</dbReference>
<accession>A0A1I4AT57</accession>
<dbReference type="SUPFAM" id="SSF53335">
    <property type="entry name" value="S-adenosyl-L-methionine-dependent methyltransferases"/>
    <property type="match status" value="1"/>
</dbReference>
<name>A0A1I4AT57_9RHOB</name>
<gene>
    <name evidence="2" type="ORF">SAMN04488036_101538</name>
</gene>
<proteinExistence type="predicted"/>
<dbReference type="Gene3D" id="3.40.50.150">
    <property type="entry name" value="Vaccinia Virus protein VP39"/>
    <property type="match status" value="1"/>
</dbReference>
<sequence>MDWANFFVVHSDLPREGPGSAQEVAWACGLAGVPVDASVLDAGGGPGGDVAALLASAPEGRVLTVDSHEGFTEQAKARFVEDRRVTAVSGDMMAQSGPFDLIWCAGALYFVGIEDGLSGWRGQLAEGGSVAFSEPCSFDGDKARAVAMFEDYPVGTEAEIRARIEGAGYEVLGTRKVSDAAWEAYYGPMDARVALLRQGADAALGAELDATEAEARAWRDNRESSGYLLCVARPV</sequence>
<evidence type="ECO:0000259" key="1">
    <source>
        <dbReference type="Pfam" id="PF13649"/>
    </source>
</evidence>
<dbReference type="InterPro" id="IPR029063">
    <property type="entry name" value="SAM-dependent_MTases_sf"/>
</dbReference>
<dbReference type="RefSeq" id="WP_093319904.1">
    <property type="nucleotide sequence ID" value="NZ_FOSZ01000001.1"/>
</dbReference>
<dbReference type="EMBL" id="FOSZ01000001">
    <property type="protein sequence ID" value="SFK58836.1"/>
    <property type="molecule type" value="Genomic_DNA"/>
</dbReference>
<dbReference type="Pfam" id="PF13649">
    <property type="entry name" value="Methyltransf_25"/>
    <property type="match status" value="1"/>
</dbReference>
<dbReference type="OrthoDB" id="9808480at2"/>
<protein>
    <submittedName>
        <fullName evidence="2">Methyltransferase domain-containing protein</fullName>
    </submittedName>
</protein>
<evidence type="ECO:0000313" key="3">
    <source>
        <dbReference type="Proteomes" id="UP000198851"/>
    </source>
</evidence>
<dbReference type="CDD" id="cd02440">
    <property type="entry name" value="AdoMet_MTases"/>
    <property type="match status" value="1"/>
</dbReference>
<keyword evidence="2" id="KW-0808">Transferase</keyword>
<keyword evidence="3" id="KW-1185">Reference proteome</keyword>
<dbReference type="InterPro" id="IPR041698">
    <property type="entry name" value="Methyltransf_25"/>
</dbReference>
<keyword evidence="2" id="KW-0489">Methyltransferase</keyword>
<dbReference type="Proteomes" id="UP000198851">
    <property type="component" value="Unassembled WGS sequence"/>
</dbReference>
<evidence type="ECO:0000313" key="2">
    <source>
        <dbReference type="EMBL" id="SFK58836.1"/>
    </source>
</evidence>
<feature type="domain" description="Methyltransferase" evidence="1">
    <location>
        <begin position="39"/>
        <end position="128"/>
    </location>
</feature>
<dbReference type="AlphaFoldDB" id="A0A1I4AT57"/>
<reference evidence="3" key="1">
    <citation type="submission" date="2016-10" db="EMBL/GenBank/DDBJ databases">
        <authorList>
            <person name="Varghese N."/>
            <person name="Submissions S."/>
        </authorList>
    </citation>
    <scope>NUCLEOTIDE SEQUENCE [LARGE SCALE GENOMIC DNA]</scope>
    <source>
        <strain evidence="3">DSM 28453</strain>
    </source>
</reference>
<dbReference type="GO" id="GO:0008168">
    <property type="term" value="F:methyltransferase activity"/>
    <property type="evidence" value="ECO:0007669"/>
    <property type="project" value="UniProtKB-KW"/>
</dbReference>
<dbReference type="STRING" id="1280847.SAMN04488036_101538"/>
<organism evidence="2 3">
    <name type="scientific">Shimia haliotis</name>
    <dbReference type="NCBI Taxonomy" id="1280847"/>
    <lineage>
        <taxon>Bacteria</taxon>
        <taxon>Pseudomonadati</taxon>
        <taxon>Pseudomonadota</taxon>
        <taxon>Alphaproteobacteria</taxon>
        <taxon>Rhodobacterales</taxon>
        <taxon>Roseobacteraceae</taxon>
    </lineage>
</organism>